<proteinExistence type="predicted"/>
<dbReference type="Proteomes" id="UP000198555">
    <property type="component" value="Unassembled WGS sequence"/>
</dbReference>
<evidence type="ECO:0000313" key="2">
    <source>
        <dbReference type="Proteomes" id="UP000198555"/>
    </source>
</evidence>
<dbReference type="AlphaFoldDB" id="A0A1H6MEX0"/>
<sequence length="120" mass="13763">MFPKIIFFGKWERGGRMDAWKSDVFIAPIDSHFIFFIFESPNLVPRFATASFFVMALASFGKDPQVVCHYKKDIVESGIKLLKKLLFDEFEVFVAFLCFDNQHVNAAWEFGNVDSGFGFG</sequence>
<organism evidence="1 2">
    <name type="scientific">Epilithonimonas hominis</name>
    <dbReference type="NCBI Taxonomy" id="420404"/>
    <lineage>
        <taxon>Bacteria</taxon>
        <taxon>Pseudomonadati</taxon>
        <taxon>Bacteroidota</taxon>
        <taxon>Flavobacteriia</taxon>
        <taxon>Flavobacteriales</taxon>
        <taxon>Weeksellaceae</taxon>
        <taxon>Chryseobacterium group</taxon>
        <taxon>Epilithonimonas</taxon>
    </lineage>
</organism>
<protein>
    <submittedName>
        <fullName evidence="1">Uncharacterized protein</fullName>
    </submittedName>
</protein>
<evidence type="ECO:0000313" key="1">
    <source>
        <dbReference type="EMBL" id="SEH96387.1"/>
    </source>
</evidence>
<accession>A0A1H6MEX0</accession>
<gene>
    <name evidence="1" type="ORF">SAMN05421793_1693</name>
</gene>
<name>A0A1H6MEX0_9FLAO</name>
<keyword evidence="2" id="KW-1185">Reference proteome</keyword>
<dbReference type="EMBL" id="FNWX01000069">
    <property type="protein sequence ID" value="SEH96387.1"/>
    <property type="molecule type" value="Genomic_DNA"/>
</dbReference>
<reference evidence="2" key="1">
    <citation type="submission" date="2016-10" db="EMBL/GenBank/DDBJ databases">
        <authorList>
            <person name="Varghese N."/>
            <person name="Submissions S."/>
        </authorList>
    </citation>
    <scope>NUCLEOTIDE SEQUENCE [LARGE SCALE GENOMIC DNA]</scope>
    <source>
        <strain evidence="2">DSM 19326</strain>
    </source>
</reference>